<feature type="compositionally biased region" description="Polar residues" evidence="2">
    <location>
        <begin position="107"/>
        <end position="125"/>
    </location>
</feature>
<evidence type="ECO:0000256" key="1">
    <source>
        <dbReference type="SAM" id="Coils"/>
    </source>
</evidence>
<reference evidence="3" key="1">
    <citation type="submission" date="2021-02" db="EMBL/GenBank/DDBJ databases">
        <authorList>
            <person name="Nowell W R."/>
        </authorList>
    </citation>
    <scope>NUCLEOTIDE SEQUENCE</scope>
</reference>
<keyword evidence="1" id="KW-0175">Coiled coil</keyword>
<evidence type="ECO:0000256" key="2">
    <source>
        <dbReference type="SAM" id="MobiDB-lite"/>
    </source>
</evidence>
<comment type="caution">
    <text evidence="3">The sequence shown here is derived from an EMBL/GenBank/DDBJ whole genome shotgun (WGS) entry which is preliminary data.</text>
</comment>
<evidence type="ECO:0000313" key="4">
    <source>
        <dbReference type="Proteomes" id="UP000663833"/>
    </source>
</evidence>
<feature type="region of interest" description="Disordered" evidence="2">
    <location>
        <begin position="100"/>
        <end position="125"/>
    </location>
</feature>
<dbReference type="Proteomes" id="UP000663833">
    <property type="component" value="Unassembled WGS sequence"/>
</dbReference>
<protein>
    <submittedName>
        <fullName evidence="3">Uncharacterized protein</fullName>
    </submittedName>
</protein>
<name>A0A818B1D0_9BILA</name>
<organism evidence="3 4">
    <name type="scientific">Rotaria socialis</name>
    <dbReference type="NCBI Taxonomy" id="392032"/>
    <lineage>
        <taxon>Eukaryota</taxon>
        <taxon>Metazoa</taxon>
        <taxon>Spiralia</taxon>
        <taxon>Gnathifera</taxon>
        <taxon>Rotifera</taxon>
        <taxon>Eurotatoria</taxon>
        <taxon>Bdelloidea</taxon>
        <taxon>Philodinida</taxon>
        <taxon>Philodinidae</taxon>
        <taxon>Rotaria</taxon>
    </lineage>
</organism>
<sequence length="125" mass="15210">MDKLSNENRILKERFDKLEERCQRWITDEQVYLLRRIEQLEDENHRLHENYQAYQKQSEKCIGSVTDLIIKALFTQENHDHRHTTNDQSTWFHQQLMIVEENDHKPTNQPSRMYTNNSSSSRSMM</sequence>
<dbReference type="EMBL" id="CAJNYD010002327">
    <property type="protein sequence ID" value="CAF3411674.1"/>
    <property type="molecule type" value="Genomic_DNA"/>
</dbReference>
<feature type="coiled-coil region" evidence="1">
    <location>
        <begin position="1"/>
        <end position="57"/>
    </location>
</feature>
<accession>A0A818B1D0</accession>
<dbReference type="AlphaFoldDB" id="A0A818B1D0"/>
<evidence type="ECO:0000313" key="3">
    <source>
        <dbReference type="EMBL" id="CAF3411674.1"/>
    </source>
</evidence>
<gene>
    <name evidence="3" type="ORF">LUA448_LOCUS18571</name>
</gene>
<proteinExistence type="predicted"/>